<dbReference type="RefSeq" id="XP_022987560.1">
    <property type="nucleotide sequence ID" value="XM_023131792.1"/>
</dbReference>
<dbReference type="Proteomes" id="UP000504608">
    <property type="component" value="Unplaced"/>
</dbReference>
<evidence type="ECO:0000313" key="2">
    <source>
        <dbReference type="RefSeq" id="XP_022987560.1"/>
    </source>
</evidence>
<gene>
    <name evidence="2" type="primary">LOC111485091</name>
</gene>
<sequence length="148" mass="16730">MQGRAMGGLPVGLLELYDPDAILLSADEIQAEDSNVARICLLRTRRSNLKKRKDVGKHSIGYRTECSVFVPDWSFYSSPFDNGFYTSTWTAQGTYSNIARTNIGDNFDCEVLHISIWNCVQTPSHRKAHITCGNLFFMAGLFFLLIRK</sequence>
<dbReference type="GeneID" id="111485091"/>
<organism evidence="1 2">
    <name type="scientific">Cucurbita maxima</name>
    <name type="common">Pumpkin</name>
    <name type="synonym">Winter squash</name>
    <dbReference type="NCBI Taxonomy" id="3661"/>
    <lineage>
        <taxon>Eukaryota</taxon>
        <taxon>Viridiplantae</taxon>
        <taxon>Streptophyta</taxon>
        <taxon>Embryophyta</taxon>
        <taxon>Tracheophyta</taxon>
        <taxon>Spermatophyta</taxon>
        <taxon>Magnoliopsida</taxon>
        <taxon>eudicotyledons</taxon>
        <taxon>Gunneridae</taxon>
        <taxon>Pentapetalae</taxon>
        <taxon>rosids</taxon>
        <taxon>fabids</taxon>
        <taxon>Cucurbitales</taxon>
        <taxon>Cucurbitaceae</taxon>
        <taxon>Cucurbiteae</taxon>
        <taxon>Cucurbita</taxon>
    </lineage>
</organism>
<protein>
    <submittedName>
        <fullName evidence="2">Uncharacterized protein LOC111485091 isoform X1</fullName>
    </submittedName>
</protein>
<reference evidence="2" key="1">
    <citation type="submission" date="2025-08" db="UniProtKB">
        <authorList>
            <consortium name="RefSeq"/>
        </authorList>
    </citation>
    <scope>IDENTIFICATION</scope>
    <source>
        <tissue evidence="2">Young leaves</tissue>
    </source>
</reference>
<proteinExistence type="predicted"/>
<dbReference type="AlphaFoldDB" id="A0A6J1JH79"/>
<dbReference type="KEGG" id="cmax:111485091"/>
<evidence type="ECO:0000313" key="1">
    <source>
        <dbReference type="Proteomes" id="UP000504608"/>
    </source>
</evidence>
<accession>A0A6J1JH79</accession>
<name>A0A6J1JH79_CUCMA</name>
<keyword evidence="1" id="KW-1185">Reference proteome</keyword>